<dbReference type="InterPro" id="IPR001387">
    <property type="entry name" value="Cro/C1-type_HTH"/>
</dbReference>
<dbReference type="GO" id="GO:0003677">
    <property type="term" value="F:DNA binding"/>
    <property type="evidence" value="ECO:0007669"/>
    <property type="project" value="InterPro"/>
</dbReference>
<sequence length="277" mass="30579">MGERRSTTRSQVLGAELARIRKTAGLDAKVVAEKLGWAGSKLSRIEQGKQGVEDIELLALLTVCDALGDNMVRLLDLNRESGQDTWLHMFGKGPGGRTRALTTELQRATTIINYECSLIPGLIQTEGYIRALTTVDQDELVDQRKARQEVLRGARAPLATFLIEESALRRPIGGPAVIHDQLMHLAFLAEWKRVSIRVLPTSAGMHAGVDGSFLLLDNKERKPLVVVGIKTANVYLERREQVAKYVRSAEELVGRALSPEHSRRFIARLADDPDLAG</sequence>
<dbReference type="InterPro" id="IPR010982">
    <property type="entry name" value="Lambda_DNA-bd_dom_sf"/>
</dbReference>
<dbReference type="SUPFAM" id="SSF47413">
    <property type="entry name" value="lambda repressor-like DNA-binding domains"/>
    <property type="match status" value="1"/>
</dbReference>
<gene>
    <name evidence="2" type="ORF">NZH93_31150</name>
</gene>
<dbReference type="CDD" id="cd00093">
    <property type="entry name" value="HTH_XRE"/>
    <property type="match status" value="1"/>
</dbReference>
<dbReference type="EMBL" id="JANYMP010000017">
    <property type="protein sequence ID" value="MCS7481337.1"/>
    <property type="molecule type" value="Genomic_DNA"/>
</dbReference>
<comment type="caution">
    <text evidence="2">The sequence shown here is derived from an EMBL/GenBank/DDBJ whole genome shotgun (WGS) entry which is preliminary data.</text>
</comment>
<evidence type="ECO:0000313" key="2">
    <source>
        <dbReference type="EMBL" id="MCS7481337.1"/>
    </source>
</evidence>
<keyword evidence="3" id="KW-1185">Reference proteome</keyword>
<dbReference type="InterPro" id="IPR043917">
    <property type="entry name" value="DUF5753"/>
</dbReference>
<dbReference type="RefSeq" id="WP_259626824.1">
    <property type="nucleotide sequence ID" value="NZ_JANYMP010000017.1"/>
</dbReference>
<dbReference type="Proteomes" id="UP001141259">
    <property type="component" value="Unassembled WGS sequence"/>
</dbReference>
<protein>
    <submittedName>
        <fullName evidence="2">Helix-turn-helix domain-containing protein</fullName>
    </submittedName>
</protein>
<accession>A0A9X3AHD4</accession>
<proteinExistence type="predicted"/>
<dbReference type="Gene3D" id="1.10.260.40">
    <property type="entry name" value="lambda repressor-like DNA-binding domains"/>
    <property type="match status" value="1"/>
</dbReference>
<organism evidence="2 3">
    <name type="scientific">Umezawaea endophytica</name>
    <dbReference type="NCBI Taxonomy" id="1654476"/>
    <lineage>
        <taxon>Bacteria</taxon>
        <taxon>Bacillati</taxon>
        <taxon>Actinomycetota</taxon>
        <taxon>Actinomycetes</taxon>
        <taxon>Pseudonocardiales</taxon>
        <taxon>Pseudonocardiaceae</taxon>
        <taxon>Umezawaea</taxon>
    </lineage>
</organism>
<dbReference type="AlphaFoldDB" id="A0A9X3AHD4"/>
<dbReference type="Pfam" id="PF19054">
    <property type="entry name" value="DUF5753"/>
    <property type="match status" value="1"/>
</dbReference>
<evidence type="ECO:0000259" key="1">
    <source>
        <dbReference type="Pfam" id="PF19054"/>
    </source>
</evidence>
<evidence type="ECO:0000313" key="3">
    <source>
        <dbReference type="Proteomes" id="UP001141259"/>
    </source>
</evidence>
<reference evidence="2" key="1">
    <citation type="submission" date="2022-08" db="EMBL/GenBank/DDBJ databases">
        <authorList>
            <person name="Tistechok S."/>
            <person name="Samborskyy M."/>
            <person name="Roman I."/>
        </authorList>
    </citation>
    <scope>NUCLEOTIDE SEQUENCE</scope>
    <source>
        <strain evidence="2">DSM 103496</strain>
    </source>
</reference>
<dbReference type="Pfam" id="PF13560">
    <property type="entry name" value="HTH_31"/>
    <property type="match status" value="1"/>
</dbReference>
<name>A0A9X3AHD4_9PSEU</name>
<feature type="domain" description="DUF5753" evidence="1">
    <location>
        <begin position="106"/>
        <end position="268"/>
    </location>
</feature>